<evidence type="ECO:0000256" key="4">
    <source>
        <dbReference type="ARBA" id="ARBA00022490"/>
    </source>
</evidence>
<dbReference type="GO" id="GO:0003755">
    <property type="term" value="F:peptidyl-prolyl cis-trans isomerase activity"/>
    <property type="evidence" value="ECO:0007669"/>
    <property type="project" value="UniProtKB-UniRule"/>
</dbReference>
<evidence type="ECO:0000259" key="10">
    <source>
        <dbReference type="PROSITE" id="PS50059"/>
    </source>
</evidence>
<evidence type="ECO:0000313" key="12">
    <source>
        <dbReference type="Proteomes" id="UP000304382"/>
    </source>
</evidence>
<sequence>MPIEPGDSVTIEYVGRFEDETVFDTSRPDVASEHGLIEAQGVEASEYTPLSFTVGAGEIIEGLDEALVGMTAGEETTTTVPPEKAYGEFQADRVREYDPETFEGMVGKEPAVGLHVEAENGLHGDVTAVRDDAVEVDFNHELAGKTLVFDIEVVDVRRD</sequence>
<proteinExistence type="inferred from homology"/>
<evidence type="ECO:0000256" key="7">
    <source>
        <dbReference type="ARBA" id="ARBA00023235"/>
    </source>
</evidence>
<reference evidence="11 12" key="1">
    <citation type="submission" date="2019-02" db="EMBL/GenBank/DDBJ databases">
        <title>Haloarcula mannanilyticum sp. nov., a mannan degrading haloarchaeon isolated from commercial salt.</title>
        <authorList>
            <person name="Enomoto S."/>
            <person name="Shimane Y."/>
            <person name="Kamekura M."/>
            <person name="Ito T."/>
            <person name="Moriya O."/>
            <person name="Ihara K."/>
            <person name="Takahashi-Ando N."/>
            <person name="Fukushima Y."/>
            <person name="Yoshida Y."/>
            <person name="Usama R."/>
            <person name="Takai K."/>
            <person name="Minegishi H."/>
        </authorList>
    </citation>
    <scope>NUCLEOTIDE SEQUENCE [LARGE SCALE GENOMIC DNA]</scope>
    <source>
        <strain evidence="11 12">MD130-1</strain>
    </source>
</reference>
<gene>
    <name evidence="11" type="ORF">Harman_03850</name>
</gene>
<evidence type="ECO:0000256" key="2">
    <source>
        <dbReference type="ARBA" id="ARBA00004496"/>
    </source>
</evidence>
<dbReference type="Pfam" id="PF00254">
    <property type="entry name" value="FKBP_C"/>
    <property type="match status" value="1"/>
</dbReference>
<dbReference type="InterPro" id="IPR046357">
    <property type="entry name" value="PPIase_dom_sf"/>
</dbReference>
<dbReference type="InterPro" id="IPR001179">
    <property type="entry name" value="PPIase_FKBP_dom"/>
</dbReference>
<evidence type="ECO:0000256" key="5">
    <source>
        <dbReference type="ARBA" id="ARBA00023110"/>
    </source>
</evidence>
<dbReference type="PANTHER" id="PTHR47861:SF3">
    <property type="entry name" value="FKBP-TYPE PEPTIDYL-PROLYL CIS-TRANS ISOMERASE SLYD"/>
    <property type="match status" value="1"/>
</dbReference>
<dbReference type="PANTHER" id="PTHR47861">
    <property type="entry name" value="FKBP-TYPE PEPTIDYL-PROLYL CIS-TRANS ISOMERASE SLYD"/>
    <property type="match status" value="1"/>
</dbReference>
<evidence type="ECO:0000256" key="8">
    <source>
        <dbReference type="PROSITE-ProRule" id="PRU00277"/>
    </source>
</evidence>
<dbReference type="AlphaFoldDB" id="A0A4C2EGR9"/>
<name>A0A4C2EGR9_9EURY</name>
<dbReference type="RefSeq" id="WP_137682144.1">
    <property type="nucleotide sequence ID" value="NZ_BIXZ01000001.1"/>
</dbReference>
<dbReference type="Proteomes" id="UP000304382">
    <property type="component" value="Unassembled WGS sequence"/>
</dbReference>
<comment type="catalytic activity">
    <reaction evidence="1 8 9">
        <text>[protein]-peptidylproline (omega=180) = [protein]-peptidylproline (omega=0)</text>
        <dbReference type="Rhea" id="RHEA:16237"/>
        <dbReference type="Rhea" id="RHEA-COMP:10747"/>
        <dbReference type="Rhea" id="RHEA-COMP:10748"/>
        <dbReference type="ChEBI" id="CHEBI:83833"/>
        <dbReference type="ChEBI" id="CHEBI:83834"/>
        <dbReference type="EC" id="5.2.1.8"/>
    </reaction>
</comment>
<dbReference type="EMBL" id="BIXZ01000001">
    <property type="protein sequence ID" value="GCF12450.1"/>
    <property type="molecule type" value="Genomic_DNA"/>
</dbReference>
<keyword evidence="5 8" id="KW-0697">Rotamase</keyword>
<organism evidence="11 12">
    <name type="scientific">Haloarcula mannanilytica</name>
    <dbReference type="NCBI Taxonomy" id="2509225"/>
    <lineage>
        <taxon>Archaea</taxon>
        <taxon>Methanobacteriati</taxon>
        <taxon>Methanobacteriota</taxon>
        <taxon>Stenosarchaea group</taxon>
        <taxon>Halobacteria</taxon>
        <taxon>Halobacteriales</taxon>
        <taxon>Haloarculaceae</taxon>
        <taxon>Haloarcula</taxon>
    </lineage>
</organism>
<comment type="subcellular location">
    <subcellularLocation>
        <location evidence="2">Cytoplasm</location>
    </subcellularLocation>
</comment>
<dbReference type="SUPFAM" id="SSF54534">
    <property type="entry name" value="FKBP-like"/>
    <property type="match status" value="1"/>
</dbReference>
<keyword evidence="12" id="KW-1185">Reference proteome</keyword>
<evidence type="ECO:0000256" key="6">
    <source>
        <dbReference type="ARBA" id="ARBA00023186"/>
    </source>
</evidence>
<keyword evidence="7 8" id="KW-0413">Isomerase</keyword>
<dbReference type="GO" id="GO:0042026">
    <property type="term" value="P:protein refolding"/>
    <property type="evidence" value="ECO:0007669"/>
    <property type="project" value="UniProtKB-ARBA"/>
</dbReference>
<dbReference type="OrthoDB" id="8615at2157"/>
<comment type="similarity">
    <text evidence="3 9">Belongs to the FKBP-type PPIase family.</text>
</comment>
<evidence type="ECO:0000256" key="3">
    <source>
        <dbReference type="ARBA" id="ARBA00006577"/>
    </source>
</evidence>
<feature type="domain" description="PPIase FKBP-type" evidence="10">
    <location>
        <begin position="6"/>
        <end position="157"/>
    </location>
</feature>
<accession>A0A4C2EGR9</accession>
<keyword evidence="4" id="KW-0963">Cytoplasm</keyword>
<dbReference type="EC" id="5.2.1.8" evidence="9"/>
<dbReference type="GO" id="GO:0005737">
    <property type="term" value="C:cytoplasm"/>
    <property type="evidence" value="ECO:0007669"/>
    <property type="project" value="UniProtKB-SubCell"/>
</dbReference>
<evidence type="ECO:0000256" key="9">
    <source>
        <dbReference type="RuleBase" id="RU003915"/>
    </source>
</evidence>
<dbReference type="PROSITE" id="PS50059">
    <property type="entry name" value="FKBP_PPIASE"/>
    <property type="match status" value="1"/>
</dbReference>
<protein>
    <recommendedName>
        <fullName evidence="9">Peptidyl-prolyl cis-trans isomerase</fullName>
        <ecNumber evidence="9">5.2.1.8</ecNumber>
    </recommendedName>
</protein>
<evidence type="ECO:0000256" key="1">
    <source>
        <dbReference type="ARBA" id="ARBA00000971"/>
    </source>
</evidence>
<keyword evidence="6" id="KW-0143">Chaperone</keyword>
<evidence type="ECO:0000313" key="11">
    <source>
        <dbReference type="EMBL" id="GCF12450.1"/>
    </source>
</evidence>
<dbReference type="Gene3D" id="3.10.50.40">
    <property type="match status" value="1"/>
</dbReference>
<comment type="caution">
    <text evidence="11">The sequence shown here is derived from an EMBL/GenBank/DDBJ whole genome shotgun (WGS) entry which is preliminary data.</text>
</comment>